<dbReference type="Proteomes" id="UP000784435">
    <property type="component" value="Unassembled WGS sequence"/>
</dbReference>
<dbReference type="PANTHER" id="PTHR24221">
    <property type="entry name" value="ATP-BINDING CASSETTE SUB-FAMILY B"/>
    <property type="match status" value="1"/>
</dbReference>
<evidence type="ECO:0000313" key="10">
    <source>
        <dbReference type="Proteomes" id="UP000784435"/>
    </source>
</evidence>
<keyword evidence="9" id="KW-0547">Nucleotide-binding</keyword>
<dbReference type="GO" id="GO:0016887">
    <property type="term" value="F:ATP hydrolysis activity"/>
    <property type="evidence" value="ECO:0007669"/>
    <property type="project" value="InterPro"/>
</dbReference>
<reference evidence="9" key="1">
    <citation type="journal article" date="2021" name="PeerJ">
        <title>Extensive microbial diversity within the chicken gut microbiome revealed by metagenomics and culture.</title>
        <authorList>
            <person name="Gilroy R."/>
            <person name="Ravi A."/>
            <person name="Getino M."/>
            <person name="Pursley I."/>
            <person name="Horton D.L."/>
            <person name="Alikhan N.F."/>
            <person name="Baker D."/>
            <person name="Gharbi K."/>
            <person name="Hall N."/>
            <person name="Watson M."/>
            <person name="Adriaenssens E.M."/>
            <person name="Foster-Nyarko E."/>
            <person name="Jarju S."/>
            <person name="Secka A."/>
            <person name="Antonio M."/>
            <person name="Oren A."/>
            <person name="Chaudhuri R.R."/>
            <person name="La Ragione R."/>
            <person name="Hildebrand F."/>
            <person name="Pallen M.J."/>
        </authorList>
    </citation>
    <scope>NUCLEOTIDE SEQUENCE</scope>
    <source>
        <strain evidence="9">ChiGjej5B5-7349</strain>
    </source>
</reference>
<evidence type="ECO:0000313" key="9">
    <source>
        <dbReference type="EMBL" id="HJG78999.1"/>
    </source>
</evidence>
<evidence type="ECO:0000256" key="6">
    <source>
        <dbReference type="SAM" id="Phobius"/>
    </source>
</evidence>
<feature type="compositionally biased region" description="Polar residues" evidence="5">
    <location>
        <begin position="1"/>
        <end position="14"/>
    </location>
</feature>
<feature type="region of interest" description="Disordered" evidence="5">
    <location>
        <begin position="363"/>
        <end position="392"/>
    </location>
</feature>
<dbReference type="Gene3D" id="3.40.50.300">
    <property type="entry name" value="P-loop containing nucleotide triphosphate hydrolases"/>
    <property type="match status" value="1"/>
</dbReference>
<dbReference type="SUPFAM" id="SSF52540">
    <property type="entry name" value="P-loop containing nucleoside triphosphate hydrolases"/>
    <property type="match status" value="1"/>
</dbReference>
<name>A0A921MCS5_9MICO</name>
<feature type="domain" description="ABC transporter" evidence="7">
    <location>
        <begin position="387"/>
        <end position="596"/>
    </location>
</feature>
<evidence type="ECO:0000256" key="1">
    <source>
        <dbReference type="ARBA" id="ARBA00004651"/>
    </source>
</evidence>
<evidence type="ECO:0000256" key="2">
    <source>
        <dbReference type="ARBA" id="ARBA00022692"/>
    </source>
</evidence>
<dbReference type="InterPro" id="IPR011527">
    <property type="entry name" value="ABC1_TM_dom"/>
</dbReference>
<dbReference type="Gene3D" id="1.20.1560.10">
    <property type="entry name" value="ABC transporter type 1, transmembrane domain"/>
    <property type="match status" value="1"/>
</dbReference>
<dbReference type="InterPro" id="IPR017871">
    <property type="entry name" value="ABC_transporter-like_CS"/>
</dbReference>
<dbReference type="PANTHER" id="PTHR24221:SF654">
    <property type="entry name" value="ATP-BINDING CASSETTE SUB-FAMILY B MEMBER 6"/>
    <property type="match status" value="1"/>
</dbReference>
<feature type="transmembrane region" description="Helical" evidence="6">
    <location>
        <begin position="105"/>
        <end position="123"/>
    </location>
</feature>
<comment type="subcellular location">
    <subcellularLocation>
        <location evidence="1">Cell membrane</location>
        <topology evidence="1">Multi-pass membrane protein</topology>
    </subcellularLocation>
</comment>
<dbReference type="InterPro" id="IPR036640">
    <property type="entry name" value="ABC1_TM_sf"/>
</dbReference>
<organism evidence="9 10">
    <name type="scientific">Brevibacterium senegalense</name>
    <dbReference type="NCBI Taxonomy" id="1033736"/>
    <lineage>
        <taxon>Bacteria</taxon>
        <taxon>Bacillati</taxon>
        <taxon>Actinomycetota</taxon>
        <taxon>Actinomycetes</taxon>
        <taxon>Micrococcales</taxon>
        <taxon>Brevibacteriaceae</taxon>
        <taxon>Brevibacterium</taxon>
    </lineage>
</organism>
<dbReference type="InterPro" id="IPR003439">
    <property type="entry name" value="ABC_transporter-like_ATP-bd"/>
</dbReference>
<feature type="transmembrane region" description="Helical" evidence="6">
    <location>
        <begin position="204"/>
        <end position="223"/>
    </location>
</feature>
<evidence type="ECO:0000256" key="4">
    <source>
        <dbReference type="ARBA" id="ARBA00023136"/>
    </source>
</evidence>
<dbReference type="GO" id="GO:0005524">
    <property type="term" value="F:ATP binding"/>
    <property type="evidence" value="ECO:0007669"/>
    <property type="project" value="UniProtKB-KW"/>
</dbReference>
<dbReference type="EMBL" id="DYUK01000022">
    <property type="protein sequence ID" value="HJG78999.1"/>
    <property type="molecule type" value="Genomic_DNA"/>
</dbReference>
<reference evidence="9" key="2">
    <citation type="submission" date="2021-09" db="EMBL/GenBank/DDBJ databases">
        <authorList>
            <person name="Gilroy R."/>
        </authorList>
    </citation>
    <scope>NUCLEOTIDE SEQUENCE</scope>
    <source>
        <strain evidence="9">ChiGjej5B5-7349</strain>
    </source>
</reference>
<feature type="transmembrane region" description="Helical" evidence="6">
    <location>
        <begin position="175"/>
        <end position="198"/>
    </location>
</feature>
<dbReference type="Pfam" id="PF00664">
    <property type="entry name" value="ABC_membrane"/>
    <property type="match status" value="1"/>
</dbReference>
<feature type="transmembrane region" description="Helical" evidence="6">
    <location>
        <begin position="56"/>
        <end position="78"/>
    </location>
</feature>
<sequence>MTTTEPGAATTSRTGDPAGLGRGSLTRRLPVWWQAEAAPPTAIPYPVDGTTRASRFLLRVLFSAPALTVPAAALGVLWQIGEALAPVLAGAAIDRALATGDPAALVLWLLVLAVNFLVLSLSFRFASQLTARATEVVQHRLRATLSARVLHPQEATGRRPDGAVVSTMTNDVARIAALGLVVFPVAEAAGVVFIAVSLLLIHPILGTVVIVGAPLAVWLMGLLSRSYARASREYQTLLAGSVGTATDLVSGYRVIKGIRAEAEATRRYRVASQQTLAGAIRSVSALGRFTAGSDTISGVFIAGVAALAGWFAITGELSVGGLIAAVGLAQGLLPPMQMLTGNAIPLAAAAHASASRVLEQLVSEGRASAEDEPAASAAAPPDAPRGVPQNDVPSVEVSLRTDAGPVVIRVEAGELVGVRADDRVAARIARALLHPQEDEGASVRVDGRAADRLADSTYRSQVIVAPHHDTLFTGTIAQNLTAVGAPRSGWDEALQAAGCTDVVDGLGGLDAPIGERGSRLSGGQRQRVALARALAVDAPVLVLHDPTTAVDAVTESSIADGLRAARRRRSTILLTNSPALLAVCDRIVDLGGKGAA</sequence>
<dbReference type="AlphaFoldDB" id="A0A921MCS5"/>
<dbReference type="GO" id="GO:0140359">
    <property type="term" value="F:ABC-type transporter activity"/>
    <property type="evidence" value="ECO:0007669"/>
    <property type="project" value="InterPro"/>
</dbReference>
<accession>A0A921MCS5</accession>
<dbReference type="Pfam" id="PF00005">
    <property type="entry name" value="ABC_tran"/>
    <property type="match status" value="1"/>
</dbReference>
<dbReference type="SUPFAM" id="SSF90123">
    <property type="entry name" value="ABC transporter transmembrane region"/>
    <property type="match status" value="1"/>
</dbReference>
<proteinExistence type="predicted"/>
<evidence type="ECO:0000256" key="3">
    <source>
        <dbReference type="ARBA" id="ARBA00022989"/>
    </source>
</evidence>
<feature type="domain" description="ABC transmembrane type-1" evidence="8">
    <location>
        <begin position="71"/>
        <end position="348"/>
    </location>
</feature>
<gene>
    <name evidence="9" type="ORF">K8V08_01145</name>
</gene>
<dbReference type="GO" id="GO:0005886">
    <property type="term" value="C:plasma membrane"/>
    <property type="evidence" value="ECO:0007669"/>
    <property type="project" value="UniProtKB-SubCell"/>
</dbReference>
<comment type="caution">
    <text evidence="9">The sequence shown here is derived from an EMBL/GenBank/DDBJ whole genome shotgun (WGS) entry which is preliminary data.</text>
</comment>
<keyword evidence="2 6" id="KW-0812">Transmembrane</keyword>
<evidence type="ECO:0000259" key="7">
    <source>
        <dbReference type="PROSITE" id="PS50893"/>
    </source>
</evidence>
<dbReference type="CDD" id="cd07346">
    <property type="entry name" value="ABC_6TM_exporters"/>
    <property type="match status" value="1"/>
</dbReference>
<evidence type="ECO:0000256" key="5">
    <source>
        <dbReference type="SAM" id="MobiDB-lite"/>
    </source>
</evidence>
<dbReference type="PROSITE" id="PS50929">
    <property type="entry name" value="ABC_TM1F"/>
    <property type="match status" value="1"/>
</dbReference>
<feature type="region of interest" description="Disordered" evidence="5">
    <location>
        <begin position="1"/>
        <end position="23"/>
    </location>
</feature>
<protein>
    <submittedName>
        <fullName evidence="9">ABC transporter ATP-binding protein/permease</fullName>
    </submittedName>
</protein>
<dbReference type="PROSITE" id="PS00211">
    <property type="entry name" value="ABC_TRANSPORTER_1"/>
    <property type="match status" value="1"/>
</dbReference>
<evidence type="ECO:0000259" key="8">
    <source>
        <dbReference type="PROSITE" id="PS50929"/>
    </source>
</evidence>
<dbReference type="PROSITE" id="PS50893">
    <property type="entry name" value="ABC_TRANSPORTER_2"/>
    <property type="match status" value="1"/>
</dbReference>
<dbReference type="InterPro" id="IPR039421">
    <property type="entry name" value="Type_1_exporter"/>
</dbReference>
<keyword evidence="4 6" id="KW-0472">Membrane</keyword>
<keyword evidence="3 6" id="KW-1133">Transmembrane helix</keyword>
<dbReference type="InterPro" id="IPR027417">
    <property type="entry name" value="P-loop_NTPase"/>
</dbReference>
<keyword evidence="9" id="KW-0067">ATP-binding</keyword>